<reference evidence="2" key="1">
    <citation type="submission" date="2022-11" db="EMBL/GenBank/DDBJ databases">
        <title>Minimal conservation of predation-associated metabolite biosynthetic gene clusters underscores biosynthetic potential of Myxococcota including descriptions for ten novel species: Archangium lansinium sp. nov., Myxococcus landrumus sp. nov., Nannocystis bai.</title>
        <authorList>
            <person name="Ahearne A."/>
            <person name="Stevens C."/>
            <person name="Dowd S."/>
        </authorList>
    </citation>
    <scope>NUCLEOTIDE SEQUENCE</scope>
    <source>
        <strain evidence="2">Fl3</strain>
    </source>
</reference>
<evidence type="ECO:0008006" key="4">
    <source>
        <dbReference type="Google" id="ProtNLM"/>
    </source>
</evidence>
<organism evidence="2 3">
    <name type="scientific">Nannocystis punicea</name>
    <dbReference type="NCBI Taxonomy" id="2995304"/>
    <lineage>
        <taxon>Bacteria</taxon>
        <taxon>Pseudomonadati</taxon>
        <taxon>Myxococcota</taxon>
        <taxon>Polyangia</taxon>
        <taxon>Nannocystales</taxon>
        <taxon>Nannocystaceae</taxon>
        <taxon>Nannocystis</taxon>
    </lineage>
</organism>
<keyword evidence="1" id="KW-0732">Signal</keyword>
<accession>A0ABY7H7V1</accession>
<feature type="chain" id="PRO_5045111441" description="DUF4398 domain-containing protein" evidence="1">
    <location>
        <begin position="21"/>
        <end position="113"/>
    </location>
</feature>
<evidence type="ECO:0000256" key="1">
    <source>
        <dbReference type="SAM" id="SignalP"/>
    </source>
</evidence>
<keyword evidence="3" id="KW-1185">Reference proteome</keyword>
<name>A0ABY7H7V1_9BACT</name>
<dbReference type="RefSeq" id="WP_269037411.1">
    <property type="nucleotide sequence ID" value="NZ_CP114040.1"/>
</dbReference>
<gene>
    <name evidence="2" type="ORF">O0S08_02870</name>
</gene>
<feature type="signal peptide" evidence="1">
    <location>
        <begin position="1"/>
        <end position="20"/>
    </location>
</feature>
<dbReference type="PROSITE" id="PS51257">
    <property type="entry name" value="PROKAR_LIPOPROTEIN"/>
    <property type="match status" value="1"/>
</dbReference>
<evidence type="ECO:0000313" key="3">
    <source>
        <dbReference type="Proteomes" id="UP001164459"/>
    </source>
</evidence>
<evidence type="ECO:0000313" key="2">
    <source>
        <dbReference type="EMBL" id="WAS95079.1"/>
    </source>
</evidence>
<dbReference type="EMBL" id="CP114040">
    <property type="protein sequence ID" value="WAS95079.1"/>
    <property type="molecule type" value="Genomic_DNA"/>
</dbReference>
<sequence>MRAPFISLVFTMFAVGCATAPSKQALSDSAASVNTAEQLGAANVPQASKALEYAQHEVAWAKALMINGRHERALLMALRAESDAALAIALVRAFKAREAAEQAATPGATAPNP</sequence>
<dbReference type="Gene3D" id="1.20.1270.390">
    <property type="match status" value="1"/>
</dbReference>
<protein>
    <recommendedName>
        <fullName evidence="4">DUF4398 domain-containing protein</fullName>
    </recommendedName>
</protein>
<proteinExistence type="predicted"/>
<dbReference type="Proteomes" id="UP001164459">
    <property type="component" value="Chromosome"/>
</dbReference>